<dbReference type="AlphaFoldDB" id="A0A6A5ZJ27"/>
<protein>
    <submittedName>
        <fullName evidence="2">Uncharacterized protein</fullName>
    </submittedName>
</protein>
<keyword evidence="3" id="KW-1185">Reference proteome</keyword>
<proteinExistence type="predicted"/>
<feature type="region of interest" description="Disordered" evidence="1">
    <location>
        <begin position="210"/>
        <end position="248"/>
    </location>
</feature>
<feature type="compositionally biased region" description="Low complexity" evidence="1">
    <location>
        <begin position="11"/>
        <end position="31"/>
    </location>
</feature>
<name>A0A6A5ZJ27_9PLEO</name>
<accession>A0A6A5ZJ27</accession>
<gene>
    <name evidence="2" type="ORF">BDV96DRAFT_684028</name>
</gene>
<dbReference type="Proteomes" id="UP000799770">
    <property type="component" value="Unassembled WGS sequence"/>
</dbReference>
<feature type="region of interest" description="Disordered" evidence="1">
    <location>
        <begin position="1"/>
        <end position="38"/>
    </location>
</feature>
<dbReference type="OrthoDB" id="10611637at2759"/>
<sequence length="393" mass="42977">MPRLPKRHGGPSSYPSPATPTATLPAPLSTPELHNEPPHTFAQTAHGACTHLTTEVYDEKYATNISGMTDICEDTDMRGWSDGLFAELPQEANAFESAFGGDPNISAGFANLESDTDNLTTCSFLAPEELAMAPDPASMRASPENLALATDWVEELSKISAQLFAFDSDGCPPPLSTEDDTTQVLSRVEHSFALATNLSPLMKHFHTNLRDAPQAESSRKARSTATSSLIYHTGSSNPERERSKTLQDQSNSLLLMSSYLRLQSIFSSHLEGLDSYLESISASVGAEVSVYPASNITGRPDQPIAQRFMVVSMIEFHLRRIGEALRSSVKRNNIGDGYEAEEEPHDHNTPRGNLEYKSLIGVDIVLPVIYEEQAILLRMVSRMRARLVAARGL</sequence>
<dbReference type="EMBL" id="ML977315">
    <property type="protein sequence ID" value="KAF2119429.1"/>
    <property type="molecule type" value="Genomic_DNA"/>
</dbReference>
<reference evidence="2" key="1">
    <citation type="journal article" date="2020" name="Stud. Mycol.">
        <title>101 Dothideomycetes genomes: a test case for predicting lifestyles and emergence of pathogens.</title>
        <authorList>
            <person name="Haridas S."/>
            <person name="Albert R."/>
            <person name="Binder M."/>
            <person name="Bloem J."/>
            <person name="Labutti K."/>
            <person name="Salamov A."/>
            <person name="Andreopoulos B."/>
            <person name="Baker S."/>
            <person name="Barry K."/>
            <person name="Bills G."/>
            <person name="Bluhm B."/>
            <person name="Cannon C."/>
            <person name="Castanera R."/>
            <person name="Culley D."/>
            <person name="Daum C."/>
            <person name="Ezra D."/>
            <person name="Gonzalez J."/>
            <person name="Henrissat B."/>
            <person name="Kuo A."/>
            <person name="Liang C."/>
            <person name="Lipzen A."/>
            <person name="Lutzoni F."/>
            <person name="Magnuson J."/>
            <person name="Mondo S."/>
            <person name="Nolan M."/>
            <person name="Ohm R."/>
            <person name="Pangilinan J."/>
            <person name="Park H.-J."/>
            <person name="Ramirez L."/>
            <person name="Alfaro M."/>
            <person name="Sun H."/>
            <person name="Tritt A."/>
            <person name="Yoshinaga Y."/>
            <person name="Zwiers L.-H."/>
            <person name="Turgeon B."/>
            <person name="Goodwin S."/>
            <person name="Spatafora J."/>
            <person name="Crous P."/>
            <person name="Grigoriev I."/>
        </authorList>
    </citation>
    <scope>NUCLEOTIDE SEQUENCE</scope>
    <source>
        <strain evidence="2">CBS 627.86</strain>
    </source>
</reference>
<evidence type="ECO:0000313" key="3">
    <source>
        <dbReference type="Proteomes" id="UP000799770"/>
    </source>
</evidence>
<organism evidence="2 3">
    <name type="scientific">Lophiotrema nucula</name>
    <dbReference type="NCBI Taxonomy" id="690887"/>
    <lineage>
        <taxon>Eukaryota</taxon>
        <taxon>Fungi</taxon>
        <taxon>Dikarya</taxon>
        <taxon>Ascomycota</taxon>
        <taxon>Pezizomycotina</taxon>
        <taxon>Dothideomycetes</taxon>
        <taxon>Pleosporomycetidae</taxon>
        <taxon>Pleosporales</taxon>
        <taxon>Lophiotremataceae</taxon>
        <taxon>Lophiotrema</taxon>
    </lineage>
</organism>
<evidence type="ECO:0000313" key="2">
    <source>
        <dbReference type="EMBL" id="KAF2119429.1"/>
    </source>
</evidence>
<evidence type="ECO:0000256" key="1">
    <source>
        <dbReference type="SAM" id="MobiDB-lite"/>
    </source>
</evidence>